<reference evidence="1 2" key="1">
    <citation type="submission" date="2019-03" db="EMBL/GenBank/DDBJ databases">
        <authorList>
            <person name="Zhang S."/>
        </authorList>
    </citation>
    <scope>NUCLEOTIDE SEQUENCE [LARGE SCALE GENOMIC DNA]</scope>
    <source>
        <strain evidence="1 2">S4J41</strain>
    </source>
</reference>
<gene>
    <name evidence="1" type="ORF">E1B25_21560</name>
</gene>
<organism evidence="1 2">
    <name type="scientific">Antarcticimicrobium sediminis</name>
    <dbReference type="NCBI Taxonomy" id="2546227"/>
    <lineage>
        <taxon>Bacteria</taxon>
        <taxon>Pseudomonadati</taxon>
        <taxon>Pseudomonadota</taxon>
        <taxon>Alphaproteobacteria</taxon>
        <taxon>Rhodobacterales</taxon>
        <taxon>Paracoccaceae</taxon>
        <taxon>Antarcticimicrobium</taxon>
    </lineage>
</organism>
<dbReference type="Proteomes" id="UP000294662">
    <property type="component" value="Unassembled WGS sequence"/>
</dbReference>
<sequence length="86" mass="9599">MAKFFDDRFRSFLAAQYGVGDPKELPDAQRLAIEDAYFAGASTGFYHGFGCEDQEALAANEELKDFGARIVDRYRDAGLPLGQRRS</sequence>
<accession>A0A4R5EFZ7</accession>
<name>A0A4R5EFZ7_9RHOB</name>
<protein>
    <submittedName>
        <fullName evidence="1">Uncharacterized protein</fullName>
    </submittedName>
</protein>
<evidence type="ECO:0000313" key="2">
    <source>
        <dbReference type="Proteomes" id="UP000294662"/>
    </source>
</evidence>
<proteinExistence type="predicted"/>
<dbReference type="RefSeq" id="WP_132831632.1">
    <property type="nucleotide sequence ID" value="NZ_SMFP01000037.1"/>
</dbReference>
<dbReference type="AlphaFoldDB" id="A0A4R5EFZ7"/>
<keyword evidence="2" id="KW-1185">Reference proteome</keyword>
<comment type="caution">
    <text evidence="1">The sequence shown here is derived from an EMBL/GenBank/DDBJ whole genome shotgun (WGS) entry which is preliminary data.</text>
</comment>
<evidence type="ECO:0000313" key="1">
    <source>
        <dbReference type="EMBL" id="TDE33182.1"/>
    </source>
</evidence>
<dbReference type="EMBL" id="SMFP01000037">
    <property type="protein sequence ID" value="TDE33182.1"/>
    <property type="molecule type" value="Genomic_DNA"/>
</dbReference>